<dbReference type="Gene3D" id="6.10.140.2220">
    <property type="match status" value="1"/>
</dbReference>
<proteinExistence type="predicted"/>
<dbReference type="InterPro" id="IPR052097">
    <property type="entry name" value="SET-MYND_domain_protein"/>
</dbReference>
<evidence type="ECO:0000256" key="6">
    <source>
        <dbReference type="ARBA" id="ARBA00022833"/>
    </source>
</evidence>
<dbReference type="SUPFAM" id="SSF82199">
    <property type="entry name" value="SET domain"/>
    <property type="match status" value="1"/>
</dbReference>
<evidence type="ECO:0000259" key="7">
    <source>
        <dbReference type="PROSITE" id="PS01360"/>
    </source>
</evidence>
<evidence type="ECO:0000313" key="9">
    <source>
        <dbReference type="Proteomes" id="UP001153292"/>
    </source>
</evidence>
<evidence type="ECO:0000256" key="1">
    <source>
        <dbReference type="ARBA" id="ARBA00022603"/>
    </source>
</evidence>
<dbReference type="Gene3D" id="1.25.40.10">
    <property type="entry name" value="Tetratricopeptide repeat domain"/>
    <property type="match status" value="1"/>
</dbReference>
<accession>A0ABN8L383</accession>
<evidence type="ECO:0000256" key="5">
    <source>
        <dbReference type="ARBA" id="ARBA00022771"/>
    </source>
</evidence>
<reference evidence="8" key="1">
    <citation type="submission" date="2021-12" db="EMBL/GenBank/DDBJ databases">
        <authorList>
            <person name="King R."/>
        </authorList>
    </citation>
    <scope>NUCLEOTIDE SEQUENCE</scope>
</reference>
<name>A0ABN8L383_CHISP</name>
<dbReference type="Gene3D" id="2.170.270.10">
    <property type="entry name" value="SET domain"/>
    <property type="match status" value="1"/>
</dbReference>
<dbReference type="InterPro" id="IPR046341">
    <property type="entry name" value="SET_dom_sf"/>
</dbReference>
<keyword evidence="3" id="KW-0949">S-adenosyl-L-methionine</keyword>
<gene>
    <name evidence="8" type="ORF">CHILSU_LOCUS4248</name>
</gene>
<sequence>MALQMPLVFLQDKRIYNAIENDDLSEVVIVIMNLFKENNILFQASEQKSEVTSNHHRSAGNAAYLKADYRATLEHYNKALLCAPKGSSALALAYSNRSALLLTLKLYQECLTDIERCLDLDCPPGVVAKLMKRKRDAEANINLNDNFTEHVMTKLCTELLALKSPRNPDIPCASTDINVVVDSGMPKVVTTKAVTIGTVLAIEQAYISTENAAYKLISCHYCQNVNTNMIPCDNCCTALFCNDTCKKKCIAEYHSVVCKLSMAIETSPEEMLSYVKAAIKLRNSFNSWEEFNEVSLLLGPDRIKISEPSQIYNGEIKFSILNVSKERHFTHGRIYNCAMAFAQIICCIVQKGSFFPDKSDDKINAIRSFSRVLMHIGMNASVIDVLSCVSIMSLKGRELGLTCKGIYPLIGKLRHSCNPNVLAIGLNNRIALLALQPMPQGTELNISYAGHWLDYTVNFRQEMLLLRHFIICSCHICRGITLTNQKKPNEAQIQIYNKLNPKVAERVVNYRNFLKIYNESVNALTQLSDLPFSEEYKSIYGLFRNLVLHIQHYVCPNIRI</sequence>
<dbReference type="PROSITE" id="PS01360">
    <property type="entry name" value="ZF_MYND_1"/>
    <property type="match status" value="1"/>
</dbReference>
<evidence type="ECO:0000256" key="3">
    <source>
        <dbReference type="ARBA" id="ARBA00022691"/>
    </source>
</evidence>
<dbReference type="SUPFAM" id="SSF48452">
    <property type="entry name" value="TPR-like"/>
    <property type="match status" value="1"/>
</dbReference>
<dbReference type="EMBL" id="OU963911">
    <property type="protein sequence ID" value="CAH2984269.1"/>
    <property type="molecule type" value="Genomic_DNA"/>
</dbReference>
<organism evidence="8 9">
    <name type="scientific">Chilo suppressalis</name>
    <name type="common">Asiatic rice borer moth</name>
    <dbReference type="NCBI Taxonomy" id="168631"/>
    <lineage>
        <taxon>Eukaryota</taxon>
        <taxon>Metazoa</taxon>
        <taxon>Ecdysozoa</taxon>
        <taxon>Arthropoda</taxon>
        <taxon>Hexapoda</taxon>
        <taxon>Insecta</taxon>
        <taxon>Pterygota</taxon>
        <taxon>Neoptera</taxon>
        <taxon>Endopterygota</taxon>
        <taxon>Lepidoptera</taxon>
        <taxon>Glossata</taxon>
        <taxon>Ditrysia</taxon>
        <taxon>Pyraloidea</taxon>
        <taxon>Crambidae</taxon>
        <taxon>Crambinae</taxon>
        <taxon>Chilo</taxon>
    </lineage>
</organism>
<feature type="domain" description="MYND-type" evidence="7">
    <location>
        <begin position="219"/>
        <end position="258"/>
    </location>
</feature>
<keyword evidence="6" id="KW-0862">Zinc</keyword>
<keyword evidence="2" id="KW-0808">Transferase</keyword>
<keyword evidence="5" id="KW-0863">Zinc-finger</keyword>
<dbReference type="InterPro" id="IPR002893">
    <property type="entry name" value="Znf_MYND"/>
</dbReference>
<evidence type="ECO:0000256" key="2">
    <source>
        <dbReference type="ARBA" id="ARBA00022679"/>
    </source>
</evidence>
<dbReference type="PANTHER" id="PTHR46165">
    <property type="entry name" value="SET AND MYND DOMAIN-CONTAINING PROTEIN 4"/>
    <property type="match status" value="1"/>
</dbReference>
<keyword evidence="1" id="KW-0489">Methyltransferase</keyword>
<dbReference type="InterPro" id="IPR011990">
    <property type="entry name" value="TPR-like_helical_dom_sf"/>
</dbReference>
<evidence type="ECO:0000256" key="4">
    <source>
        <dbReference type="ARBA" id="ARBA00022723"/>
    </source>
</evidence>
<dbReference type="PANTHER" id="PTHR46165:SF6">
    <property type="entry name" value="SET AND MYND DOMAIN-CONTAINING PROTEIN 4-LIKE PROTEIN"/>
    <property type="match status" value="1"/>
</dbReference>
<dbReference type="Proteomes" id="UP001153292">
    <property type="component" value="Chromosome 18"/>
</dbReference>
<keyword evidence="4" id="KW-0479">Metal-binding</keyword>
<keyword evidence="9" id="KW-1185">Reference proteome</keyword>
<evidence type="ECO:0000313" key="8">
    <source>
        <dbReference type="EMBL" id="CAH2984269.1"/>
    </source>
</evidence>
<dbReference type="Gene3D" id="1.10.220.160">
    <property type="match status" value="1"/>
</dbReference>
<protein>
    <recommendedName>
        <fullName evidence="7">MYND-type domain-containing protein</fullName>
    </recommendedName>
</protein>